<evidence type="ECO:0000256" key="4">
    <source>
        <dbReference type="ARBA" id="ARBA00022692"/>
    </source>
</evidence>
<dbReference type="GO" id="GO:0007165">
    <property type="term" value="P:signal transduction"/>
    <property type="evidence" value="ECO:0007669"/>
    <property type="project" value="UniProtKB-KW"/>
</dbReference>
<keyword evidence="4 10" id="KW-0812">Transmembrane</keyword>
<dbReference type="Proteomes" id="UP001607302">
    <property type="component" value="Unassembled WGS sequence"/>
</dbReference>
<feature type="transmembrane region" description="Helical" evidence="10">
    <location>
        <begin position="85"/>
        <end position="101"/>
    </location>
</feature>
<evidence type="ECO:0000256" key="9">
    <source>
        <dbReference type="ARBA" id="ARBA00023224"/>
    </source>
</evidence>
<evidence type="ECO:0000256" key="1">
    <source>
        <dbReference type="ARBA" id="ARBA00004651"/>
    </source>
</evidence>
<evidence type="ECO:0000256" key="5">
    <source>
        <dbReference type="ARBA" id="ARBA00022725"/>
    </source>
</evidence>
<sequence length="325" mass="37564">MHTKSKDSSYVWINQHYKLRILSINMLKWVGLWTLESNTSSSLKCIYYIYNKIAVSAMIIFTITLFADICMMLDDLSIVTDDGCIFAGITVVLFNVINCQFTRDRIARLSYETLNSCEELCQSSEVNFTEKLKYYLWRDKIPFYSFCSLGYLLVIALIFVTPTEGGNLPIRARYPFDIKTSPGHEIGFAVEACSIFFGVTAILAIDTIIVSICNLILLQLEILNMNFQNCSTTKTRCFINKNDDNMIEKDQSIMIQKKELRYNRYEELFKKYIQHHQRLVTMIDDLNDLFNSSMLVQMFSSTSMICLTGFQAIVDFVNMSQWTDA</sequence>
<proteinExistence type="predicted"/>
<feature type="transmembrane region" description="Helical" evidence="10">
    <location>
        <begin position="141"/>
        <end position="160"/>
    </location>
</feature>
<protein>
    <submittedName>
        <fullName evidence="11">Odorant receptor 85c-like</fullName>
    </submittedName>
</protein>
<keyword evidence="5" id="KW-0552">Olfaction</keyword>
<dbReference type="GO" id="GO:0007608">
    <property type="term" value="P:sensory perception of smell"/>
    <property type="evidence" value="ECO:0007669"/>
    <property type="project" value="UniProtKB-KW"/>
</dbReference>
<keyword evidence="8" id="KW-0675">Receptor</keyword>
<evidence type="ECO:0000256" key="8">
    <source>
        <dbReference type="ARBA" id="ARBA00023170"/>
    </source>
</evidence>
<evidence type="ECO:0000256" key="2">
    <source>
        <dbReference type="ARBA" id="ARBA00022475"/>
    </source>
</evidence>
<keyword evidence="2" id="KW-1003">Cell membrane</keyword>
<name>A0ABD2AU08_VESSQ</name>
<dbReference type="EMBL" id="JAUDFV010000139">
    <property type="protein sequence ID" value="KAL2724094.1"/>
    <property type="molecule type" value="Genomic_DNA"/>
</dbReference>
<evidence type="ECO:0000256" key="10">
    <source>
        <dbReference type="SAM" id="Phobius"/>
    </source>
</evidence>
<comment type="caution">
    <text evidence="11">The sequence shown here is derived from an EMBL/GenBank/DDBJ whole genome shotgun (WGS) entry which is preliminary data.</text>
</comment>
<keyword evidence="9" id="KW-0807">Transducer</keyword>
<evidence type="ECO:0000256" key="6">
    <source>
        <dbReference type="ARBA" id="ARBA00022989"/>
    </source>
</evidence>
<organism evidence="11 12">
    <name type="scientific">Vespula squamosa</name>
    <name type="common">Southern yellow jacket</name>
    <name type="synonym">Wasp</name>
    <dbReference type="NCBI Taxonomy" id="30214"/>
    <lineage>
        <taxon>Eukaryota</taxon>
        <taxon>Metazoa</taxon>
        <taxon>Ecdysozoa</taxon>
        <taxon>Arthropoda</taxon>
        <taxon>Hexapoda</taxon>
        <taxon>Insecta</taxon>
        <taxon>Pterygota</taxon>
        <taxon>Neoptera</taxon>
        <taxon>Endopterygota</taxon>
        <taxon>Hymenoptera</taxon>
        <taxon>Apocrita</taxon>
        <taxon>Aculeata</taxon>
        <taxon>Vespoidea</taxon>
        <taxon>Vespidae</taxon>
        <taxon>Vespinae</taxon>
        <taxon>Vespula</taxon>
    </lineage>
</organism>
<keyword evidence="3" id="KW-0716">Sensory transduction</keyword>
<reference evidence="11 12" key="1">
    <citation type="journal article" date="2024" name="Ann. Entomol. Soc. Am.">
        <title>Genomic analyses of the southern and eastern yellowjacket wasps (Hymenoptera: Vespidae) reveal evolutionary signatures of social life.</title>
        <authorList>
            <person name="Catto M.A."/>
            <person name="Caine P.B."/>
            <person name="Orr S.E."/>
            <person name="Hunt B.G."/>
            <person name="Goodisman M.A.D."/>
        </authorList>
    </citation>
    <scope>NUCLEOTIDE SEQUENCE [LARGE SCALE GENOMIC DNA]</scope>
    <source>
        <strain evidence="11">233</strain>
        <tissue evidence="11">Head and thorax</tissue>
    </source>
</reference>
<dbReference type="GO" id="GO:0005886">
    <property type="term" value="C:plasma membrane"/>
    <property type="evidence" value="ECO:0007669"/>
    <property type="project" value="UniProtKB-SubCell"/>
</dbReference>
<keyword evidence="6 10" id="KW-1133">Transmembrane helix</keyword>
<dbReference type="PANTHER" id="PTHR21137">
    <property type="entry name" value="ODORANT RECEPTOR"/>
    <property type="match status" value="1"/>
</dbReference>
<keyword evidence="7 10" id="KW-0472">Membrane</keyword>
<dbReference type="PANTHER" id="PTHR21137:SF35">
    <property type="entry name" value="ODORANT RECEPTOR 19A-RELATED"/>
    <property type="match status" value="1"/>
</dbReference>
<evidence type="ECO:0000313" key="11">
    <source>
        <dbReference type="EMBL" id="KAL2724094.1"/>
    </source>
</evidence>
<evidence type="ECO:0000256" key="7">
    <source>
        <dbReference type="ARBA" id="ARBA00023136"/>
    </source>
</evidence>
<feature type="transmembrane region" description="Helical" evidence="10">
    <location>
        <begin position="195"/>
        <end position="218"/>
    </location>
</feature>
<evidence type="ECO:0000313" key="12">
    <source>
        <dbReference type="Proteomes" id="UP001607302"/>
    </source>
</evidence>
<gene>
    <name evidence="11" type="ORF">V1478_008607</name>
</gene>
<comment type="subcellular location">
    <subcellularLocation>
        <location evidence="1">Cell membrane</location>
        <topology evidence="1">Multi-pass membrane protein</topology>
    </subcellularLocation>
</comment>
<accession>A0ABD2AU08</accession>
<feature type="transmembrane region" description="Helical" evidence="10">
    <location>
        <begin position="53"/>
        <end position="73"/>
    </location>
</feature>
<keyword evidence="12" id="KW-1185">Reference proteome</keyword>
<evidence type="ECO:0000256" key="3">
    <source>
        <dbReference type="ARBA" id="ARBA00022606"/>
    </source>
</evidence>
<dbReference type="Pfam" id="PF02949">
    <property type="entry name" value="7tm_6"/>
    <property type="match status" value="1"/>
</dbReference>
<dbReference type="AlphaFoldDB" id="A0ABD2AU08"/>
<dbReference type="InterPro" id="IPR004117">
    <property type="entry name" value="7tm6_olfct_rcpt"/>
</dbReference>